<dbReference type="EnsemblPlants" id="Bo4g061380.1">
    <property type="protein sequence ID" value="Bo4g061380.1"/>
    <property type="gene ID" value="Bo4g061380"/>
</dbReference>
<reference evidence="1 2" key="1">
    <citation type="journal article" date="2014" name="Genome Biol.">
        <title>Transcriptome and methylome profiling reveals relics of genome dominance in the mesopolyploid Brassica oleracea.</title>
        <authorList>
            <person name="Parkin I.A."/>
            <person name="Koh C."/>
            <person name="Tang H."/>
            <person name="Robinson S.J."/>
            <person name="Kagale S."/>
            <person name="Clarke W.E."/>
            <person name="Town C.D."/>
            <person name="Nixon J."/>
            <person name="Krishnakumar V."/>
            <person name="Bidwell S.L."/>
            <person name="Denoeud F."/>
            <person name="Belcram H."/>
            <person name="Links M.G."/>
            <person name="Just J."/>
            <person name="Clarke C."/>
            <person name="Bender T."/>
            <person name="Huebert T."/>
            <person name="Mason A.S."/>
            <person name="Pires J.C."/>
            <person name="Barker G."/>
            <person name="Moore J."/>
            <person name="Walley P.G."/>
            <person name="Manoli S."/>
            <person name="Batley J."/>
            <person name="Edwards D."/>
            <person name="Nelson M.N."/>
            <person name="Wang X."/>
            <person name="Paterson A.H."/>
            <person name="King G."/>
            <person name="Bancroft I."/>
            <person name="Chalhoub B."/>
            <person name="Sharpe A.G."/>
        </authorList>
    </citation>
    <scope>NUCLEOTIDE SEQUENCE</scope>
    <source>
        <strain evidence="1 2">cv. TO1000</strain>
    </source>
</reference>
<dbReference type="OMA" id="IRLSCCE"/>
<protein>
    <submittedName>
        <fullName evidence="1">Uncharacterized protein</fullName>
    </submittedName>
</protein>
<sequence>MTGKKNCKAEMLSLLKIRLSCCEEDEERRMEMKDAVEKIDRLREGQDLDGDFAASTHKVFASRLMDDDDFGLAMNR</sequence>
<dbReference type="HOGENOM" id="CLU_2657895_0_0_1"/>
<dbReference type="AlphaFoldDB" id="A0A0D3BTT4"/>
<keyword evidence="2" id="KW-1185">Reference proteome</keyword>
<organism evidence="1 2">
    <name type="scientific">Brassica oleracea var. oleracea</name>
    <dbReference type="NCBI Taxonomy" id="109376"/>
    <lineage>
        <taxon>Eukaryota</taxon>
        <taxon>Viridiplantae</taxon>
        <taxon>Streptophyta</taxon>
        <taxon>Embryophyta</taxon>
        <taxon>Tracheophyta</taxon>
        <taxon>Spermatophyta</taxon>
        <taxon>Magnoliopsida</taxon>
        <taxon>eudicotyledons</taxon>
        <taxon>Gunneridae</taxon>
        <taxon>Pentapetalae</taxon>
        <taxon>rosids</taxon>
        <taxon>malvids</taxon>
        <taxon>Brassicales</taxon>
        <taxon>Brassicaceae</taxon>
        <taxon>Brassiceae</taxon>
        <taxon>Brassica</taxon>
    </lineage>
</organism>
<reference evidence="1" key="2">
    <citation type="submission" date="2015-03" db="UniProtKB">
        <authorList>
            <consortium name="EnsemblPlants"/>
        </authorList>
    </citation>
    <scope>IDENTIFICATION</scope>
</reference>
<dbReference type="Proteomes" id="UP000032141">
    <property type="component" value="Chromosome C4"/>
</dbReference>
<evidence type="ECO:0000313" key="2">
    <source>
        <dbReference type="Proteomes" id="UP000032141"/>
    </source>
</evidence>
<proteinExistence type="predicted"/>
<accession>A0A0D3BTT4</accession>
<name>A0A0D3BTT4_BRAOL</name>
<evidence type="ECO:0000313" key="1">
    <source>
        <dbReference type="EnsemblPlants" id="Bo4g061380.1"/>
    </source>
</evidence>
<dbReference type="Gramene" id="Bo4g061380.1">
    <property type="protein sequence ID" value="Bo4g061380.1"/>
    <property type="gene ID" value="Bo4g061380"/>
</dbReference>